<proteinExistence type="predicted"/>
<accession>A0ABU9NM10</accession>
<dbReference type="Gene3D" id="3.90.1570.10">
    <property type="entry name" value="tt1808, chain A"/>
    <property type="match status" value="1"/>
</dbReference>
<dbReference type="GO" id="GO:0004519">
    <property type="term" value="F:endonuclease activity"/>
    <property type="evidence" value="ECO:0007669"/>
    <property type="project" value="UniProtKB-KW"/>
</dbReference>
<organism evidence="2 3">
    <name type="scientific">Flavobacterium polysaccharolyticum</name>
    <dbReference type="NCBI Taxonomy" id="3133148"/>
    <lineage>
        <taxon>Bacteria</taxon>
        <taxon>Pseudomonadati</taxon>
        <taxon>Bacteroidota</taxon>
        <taxon>Flavobacteriia</taxon>
        <taxon>Flavobacteriales</taxon>
        <taxon>Flavobacteriaceae</taxon>
        <taxon>Flavobacterium</taxon>
    </lineage>
</organism>
<dbReference type="InterPro" id="IPR008538">
    <property type="entry name" value="Uma2"/>
</dbReference>
<gene>
    <name evidence="2" type="ORF">WFZ86_07565</name>
</gene>
<feature type="domain" description="Putative restriction endonuclease" evidence="1">
    <location>
        <begin position="20"/>
        <end position="188"/>
    </location>
</feature>
<evidence type="ECO:0000313" key="2">
    <source>
        <dbReference type="EMBL" id="MEM0576353.1"/>
    </source>
</evidence>
<name>A0ABU9NM10_9FLAO</name>
<dbReference type="PANTHER" id="PTHR36558:SF1">
    <property type="entry name" value="RESTRICTION ENDONUCLEASE DOMAIN-CONTAINING PROTEIN-RELATED"/>
    <property type="match status" value="1"/>
</dbReference>
<dbReference type="SUPFAM" id="SSF52980">
    <property type="entry name" value="Restriction endonuclease-like"/>
    <property type="match status" value="1"/>
</dbReference>
<keyword evidence="2" id="KW-0255">Endonuclease</keyword>
<keyword evidence="2" id="KW-0378">Hydrolase</keyword>
<protein>
    <submittedName>
        <fullName evidence="2">Uma2 family endonuclease</fullName>
    </submittedName>
</protein>
<reference evidence="2 3" key="1">
    <citation type="submission" date="2024-03" db="EMBL/GenBank/DDBJ databases">
        <title>Two novel species of the genus Flavobacterium exhibiting potentially degradation of complex polysaccharides.</title>
        <authorList>
            <person name="Lian X."/>
        </authorList>
    </citation>
    <scope>NUCLEOTIDE SEQUENCE [LARGE SCALE GENOMIC DNA]</scope>
    <source>
        <strain evidence="2 3">N6</strain>
    </source>
</reference>
<dbReference type="PANTHER" id="PTHR36558">
    <property type="entry name" value="GLR1098 PROTEIN"/>
    <property type="match status" value="1"/>
</dbReference>
<dbReference type="RefSeq" id="WP_342691380.1">
    <property type="nucleotide sequence ID" value="NZ_JBCGDP010000006.1"/>
</dbReference>
<evidence type="ECO:0000313" key="3">
    <source>
        <dbReference type="Proteomes" id="UP001468798"/>
    </source>
</evidence>
<sequence length="200" mass="23347">MPVVKKFSDLDLTKTYTYSDYLLWQFSERVELIRGFICKMSPAPSRKHQTISQNLNWKIYSFFENRPCSVFVAPFDVRLPIKSSKKDTTVVQPDLCIICDENKLDDKGCNGAPDLIVEILSPNNSKHDVDTKFNLYQESGVKEYWMVEPEERFVLVYTLQNEEYIGLKPFSEGQIIKSPLFSEMQITVNEVFKRINKENH</sequence>
<evidence type="ECO:0000259" key="1">
    <source>
        <dbReference type="Pfam" id="PF05685"/>
    </source>
</evidence>
<keyword evidence="3" id="KW-1185">Reference proteome</keyword>
<comment type="caution">
    <text evidence="2">The sequence shown here is derived from an EMBL/GenBank/DDBJ whole genome shotgun (WGS) entry which is preliminary data.</text>
</comment>
<keyword evidence="2" id="KW-0540">Nuclease</keyword>
<dbReference type="InterPro" id="IPR011335">
    <property type="entry name" value="Restrct_endonuc-II-like"/>
</dbReference>
<dbReference type="Proteomes" id="UP001468798">
    <property type="component" value="Unassembled WGS sequence"/>
</dbReference>
<dbReference type="CDD" id="cd06260">
    <property type="entry name" value="DUF820-like"/>
    <property type="match status" value="1"/>
</dbReference>
<dbReference type="Pfam" id="PF05685">
    <property type="entry name" value="Uma2"/>
    <property type="match status" value="1"/>
</dbReference>
<dbReference type="InterPro" id="IPR012296">
    <property type="entry name" value="Nuclease_put_TT1808"/>
</dbReference>
<dbReference type="EMBL" id="JBCGDP010000006">
    <property type="protein sequence ID" value="MEM0576353.1"/>
    <property type="molecule type" value="Genomic_DNA"/>
</dbReference>